<evidence type="ECO:0000313" key="3">
    <source>
        <dbReference type="Proteomes" id="UP001501556"/>
    </source>
</evidence>
<proteinExistence type="predicted"/>
<evidence type="ECO:0000259" key="1">
    <source>
        <dbReference type="Pfam" id="PF13568"/>
    </source>
</evidence>
<sequence length="185" mass="20482">MPHRLAQRERQSTGFGVQVQVSRVLNGRWTLSAGLGYQEYASTVETTQTAFDRFLSSSTTTITHRDTYRFLTVPVQAHYALGQLGKRLRYGVMAGAEAAIYLSGSNLQPNGTIKDWNASNSPYRSLSLALSTGLDVRYRLAPRLEVVVQPTATYFLNPLARPATGLPPRYLWGGSALMGLSYHLR</sequence>
<feature type="domain" description="Outer membrane protein beta-barrel" evidence="1">
    <location>
        <begin position="8"/>
        <end position="140"/>
    </location>
</feature>
<reference evidence="3" key="1">
    <citation type="journal article" date="2019" name="Int. J. Syst. Evol. Microbiol.">
        <title>The Global Catalogue of Microorganisms (GCM) 10K type strain sequencing project: providing services to taxonomists for standard genome sequencing and annotation.</title>
        <authorList>
            <consortium name="The Broad Institute Genomics Platform"/>
            <consortium name="The Broad Institute Genome Sequencing Center for Infectious Disease"/>
            <person name="Wu L."/>
            <person name="Ma J."/>
        </authorList>
    </citation>
    <scope>NUCLEOTIDE SEQUENCE [LARGE SCALE GENOMIC DNA]</scope>
    <source>
        <strain evidence="3">JCM 17217</strain>
    </source>
</reference>
<keyword evidence="3" id="KW-1185">Reference proteome</keyword>
<dbReference type="Pfam" id="PF13568">
    <property type="entry name" value="OMP_b-brl_2"/>
    <property type="match status" value="1"/>
</dbReference>
<protein>
    <recommendedName>
        <fullName evidence="1">Outer membrane protein beta-barrel domain-containing protein</fullName>
    </recommendedName>
</protein>
<accession>A0ABP7QMI4</accession>
<gene>
    <name evidence="2" type="ORF">GCM10022407_31130</name>
</gene>
<dbReference type="InterPro" id="IPR025665">
    <property type="entry name" value="Beta-barrel_OMP_2"/>
</dbReference>
<evidence type="ECO:0000313" key="2">
    <source>
        <dbReference type="EMBL" id="GAA3983783.1"/>
    </source>
</evidence>
<dbReference type="EMBL" id="BAABDI010000024">
    <property type="protein sequence ID" value="GAA3983783.1"/>
    <property type="molecule type" value="Genomic_DNA"/>
</dbReference>
<comment type="caution">
    <text evidence="2">The sequence shown here is derived from an EMBL/GenBank/DDBJ whole genome shotgun (WGS) entry which is preliminary data.</text>
</comment>
<name>A0ABP7QMI4_9BACT</name>
<dbReference type="Proteomes" id="UP001501556">
    <property type="component" value="Unassembled WGS sequence"/>
</dbReference>
<organism evidence="2 3">
    <name type="scientific">Hymenobacter antarcticus</name>
    <dbReference type="NCBI Taxonomy" id="486270"/>
    <lineage>
        <taxon>Bacteria</taxon>
        <taxon>Pseudomonadati</taxon>
        <taxon>Bacteroidota</taxon>
        <taxon>Cytophagia</taxon>
        <taxon>Cytophagales</taxon>
        <taxon>Hymenobacteraceae</taxon>
        <taxon>Hymenobacter</taxon>
    </lineage>
</organism>